<sequence length="86" mass="9931">MHYIELLKANNKDLKIKFINILKDKSIFNTKELAHLYDVLLESNIVVIKFKELDLISLDNIVMDLMDVGVSFGDCSFHEEFEPSSP</sequence>
<keyword evidence="2" id="KW-1185">Reference proteome</keyword>
<gene>
    <name evidence="1" type="ORF">WFZ86_19920</name>
</gene>
<dbReference type="RefSeq" id="WP_342693582.1">
    <property type="nucleotide sequence ID" value="NZ_JBCGDP010000043.1"/>
</dbReference>
<dbReference type="Proteomes" id="UP001468798">
    <property type="component" value="Unassembled WGS sequence"/>
</dbReference>
<organism evidence="1 2">
    <name type="scientific">Flavobacterium polysaccharolyticum</name>
    <dbReference type="NCBI Taxonomy" id="3133148"/>
    <lineage>
        <taxon>Bacteria</taxon>
        <taxon>Pseudomonadati</taxon>
        <taxon>Bacteroidota</taxon>
        <taxon>Flavobacteriia</taxon>
        <taxon>Flavobacteriales</taxon>
        <taxon>Flavobacteriaceae</taxon>
        <taxon>Flavobacterium</taxon>
    </lineage>
</organism>
<comment type="caution">
    <text evidence="1">The sequence shown here is derived from an EMBL/GenBank/DDBJ whole genome shotgun (WGS) entry which is preliminary data.</text>
</comment>
<proteinExistence type="predicted"/>
<accession>A0ABU9NU15</accession>
<protein>
    <submittedName>
        <fullName evidence="1">Uncharacterized protein</fullName>
    </submittedName>
</protein>
<evidence type="ECO:0000313" key="2">
    <source>
        <dbReference type="Proteomes" id="UP001468798"/>
    </source>
</evidence>
<dbReference type="EMBL" id="JBCGDP010000043">
    <property type="protein sequence ID" value="MEM0578780.1"/>
    <property type="molecule type" value="Genomic_DNA"/>
</dbReference>
<evidence type="ECO:0000313" key="1">
    <source>
        <dbReference type="EMBL" id="MEM0578780.1"/>
    </source>
</evidence>
<reference evidence="1 2" key="1">
    <citation type="submission" date="2024-03" db="EMBL/GenBank/DDBJ databases">
        <title>Two novel species of the genus Flavobacterium exhibiting potentially degradation of complex polysaccharides.</title>
        <authorList>
            <person name="Lian X."/>
        </authorList>
    </citation>
    <scope>NUCLEOTIDE SEQUENCE [LARGE SCALE GENOMIC DNA]</scope>
    <source>
        <strain evidence="1 2">N6</strain>
    </source>
</reference>
<name>A0ABU9NU15_9FLAO</name>